<sequence>MAGFHAIGSRKQKNHTMVIADGVERMEGFDVVAENAVRVEEPVITADKIIKLEEPDFNEQDIIVTHDEFDSALAGIDENIEIDGVKIWPYVVEVVKLTHKPHVRELYRKCTMLVLKENCSTLDSAISRRIAAQFKCHGVTASRLTNYARRVRRRLPSSPSTESVTVVDLDDEELNNRKEEYEEPLVKNENLEELRETPHHITLINGLFHHVPIDTTEGSNDLVLFNYFFAQFIQRTHEMFRVKVPNVDLNLLRYMVLQAFEGKRNIADIAGDHVEPLELRKVCNAVASILHMHRNQGNVSRETSICTIEFLKFCNKYCCVQ</sequence>
<reference evidence="1 2" key="1">
    <citation type="submission" date="2019-10" db="EMBL/GenBank/DDBJ databases">
        <title>Assembly and Annotation for the nematode Trichostrongylus colubriformis.</title>
        <authorList>
            <person name="Martin J."/>
        </authorList>
    </citation>
    <scope>NUCLEOTIDE SEQUENCE [LARGE SCALE GENOMIC DNA]</scope>
    <source>
        <strain evidence="1">G859</strain>
        <tissue evidence="1">Whole worm</tissue>
    </source>
</reference>
<keyword evidence="2" id="KW-1185">Reference proteome</keyword>
<dbReference type="AlphaFoldDB" id="A0AAN8I9W6"/>
<evidence type="ECO:0000313" key="1">
    <source>
        <dbReference type="EMBL" id="KAK5964651.1"/>
    </source>
</evidence>
<evidence type="ECO:0000313" key="2">
    <source>
        <dbReference type="Proteomes" id="UP001331761"/>
    </source>
</evidence>
<organism evidence="1 2">
    <name type="scientific">Trichostrongylus colubriformis</name>
    <name type="common">Black scour worm</name>
    <dbReference type="NCBI Taxonomy" id="6319"/>
    <lineage>
        <taxon>Eukaryota</taxon>
        <taxon>Metazoa</taxon>
        <taxon>Ecdysozoa</taxon>
        <taxon>Nematoda</taxon>
        <taxon>Chromadorea</taxon>
        <taxon>Rhabditida</taxon>
        <taxon>Rhabditina</taxon>
        <taxon>Rhabditomorpha</taxon>
        <taxon>Strongyloidea</taxon>
        <taxon>Trichostrongylidae</taxon>
        <taxon>Trichostrongylus</taxon>
    </lineage>
</organism>
<comment type="caution">
    <text evidence="1">The sequence shown here is derived from an EMBL/GenBank/DDBJ whole genome shotgun (WGS) entry which is preliminary data.</text>
</comment>
<protein>
    <submittedName>
        <fullName evidence="1">Uncharacterized protein</fullName>
    </submittedName>
</protein>
<dbReference type="EMBL" id="WIXE01025527">
    <property type="protein sequence ID" value="KAK5964651.1"/>
    <property type="molecule type" value="Genomic_DNA"/>
</dbReference>
<gene>
    <name evidence="1" type="ORF">GCK32_004206</name>
</gene>
<name>A0AAN8I9W6_TRICO</name>
<dbReference type="Proteomes" id="UP001331761">
    <property type="component" value="Unassembled WGS sequence"/>
</dbReference>
<proteinExistence type="predicted"/>
<accession>A0AAN8I9W6</accession>